<evidence type="ECO:0000259" key="1">
    <source>
        <dbReference type="SMART" id="SM00382"/>
    </source>
</evidence>
<feature type="domain" description="AAA+ ATPase" evidence="1">
    <location>
        <begin position="16"/>
        <end position="250"/>
    </location>
</feature>
<gene>
    <name evidence="2" type="ORF">ACG0Z3_19395</name>
</gene>
<dbReference type="Gene3D" id="3.40.50.300">
    <property type="entry name" value="P-loop containing nucleotide triphosphate hydrolases"/>
    <property type="match status" value="1"/>
</dbReference>
<dbReference type="Pfam" id="PF13635">
    <property type="entry name" value="DUF4143"/>
    <property type="match status" value="1"/>
</dbReference>
<dbReference type="Pfam" id="PF13173">
    <property type="entry name" value="AAA_14"/>
    <property type="match status" value="1"/>
</dbReference>
<comment type="caution">
    <text evidence="2">The sequence shown here is derived from an EMBL/GenBank/DDBJ whole genome shotgun (WGS) entry which is preliminary data.</text>
</comment>
<protein>
    <submittedName>
        <fullName evidence="2">ATP-binding protein</fullName>
    </submittedName>
</protein>
<keyword evidence="2" id="KW-0547">Nucleotide-binding</keyword>
<organism evidence="2 3">
    <name type="scientific">Pelomonas margarita</name>
    <dbReference type="NCBI Taxonomy" id="3299031"/>
    <lineage>
        <taxon>Bacteria</taxon>
        <taxon>Pseudomonadati</taxon>
        <taxon>Pseudomonadota</taxon>
        <taxon>Betaproteobacteria</taxon>
        <taxon>Burkholderiales</taxon>
        <taxon>Sphaerotilaceae</taxon>
        <taxon>Roseateles</taxon>
    </lineage>
</organism>
<dbReference type="PANTHER" id="PTHR43566">
    <property type="entry name" value="CONSERVED PROTEIN"/>
    <property type="match status" value="1"/>
</dbReference>
<dbReference type="InterPro" id="IPR027417">
    <property type="entry name" value="P-loop_NTPase"/>
</dbReference>
<accession>A0ABW7FNF3</accession>
<dbReference type="SMART" id="SM00382">
    <property type="entry name" value="AAA"/>
    <property type="match status" value="1"/>
</dbReference>
<reference evidence="2 3" key="1">
    <citation type="submission" date="2024-08" db="EMBL/GenBank/DDBJ databases">
        <authorList>
            <person name="Lu H."/>
        </authorList>
    </citation>
    <scope>NUCLEOTIDE SEQUENCE [LARGE SCALE GENOMIC DNA]</scope>
    <source>
        <strain evidence="2 3">LKC17W</strain>
    </source>
</reference>
<dbReference type="InterPro" id="IPR041682">
    <property type="entry name" value="AAA_14"/>
</dbReference>
<dbReference type="SUPFAM" id="SSF52540">
    <property type="entry name" value="P-loop containing nucleoside triphosphate hydrolases"/>
    <property type="match status" value="1"/>
</dbReference>
<name>A0ABW7FNF3_9BURK</name>
<dbReference type="Proteomes" id="UP001606301">
    <property type="component" value="Unassembled WGS sequence"/>
</dbReference>
<keyword evidence="2" id="KW-0067">ATP-binding</keyword>
<keyword evidence="3" id="KW-1185">Reference proteome</keyword>
<dbReference type="RefSeq" id="WP_394400551.1">
    <property type="nucleotide sequence ID" value="NZ_JBIGHW010000013.1"/>
</dbReference>
<dbReference type="GO" id="GO:0005524">
    <property type="term" value="F:ATP binding"/>
    <property type="evidence" value="ECO:0007669"/>
    <property type="project" value="UniProtKB-KW"/>
</dbReference>
<dbReference type="InterPro" id="IPR003593">
    <property type="entry name" value="AAA+_ATPase"/>
</dbReference>
<sequence>MIDRRAHARLSDRLTRAPAVLLLGPRQVGKSTLARAVAAAQPGAIVLDLERASDRAQLAEPELFLARHREHLVVLDEVQLVPELFSALRPEIDAQRRPGRFLLLGSASGELMRQRSESLAGRISYLELPPVLAAEQPTDLASLQQLWLRGGFPLSLLAPDEGASFEWRRDFIESFLLRDLAQMGVQIAAESLHRFWRMQAHLQGQQFNALALGASLGGLAHTTTARYLDTLVDALMLRRLEPVLPNLGKRLVKSPKVYVRDSGLVHALLGIADLDALQGHPIVGASWEGFVIEQIAAALPQGAQLGYYRTAAGTEMDVVVSHGQRTLGFEIKFSMAPTVTKGFWTAIADLKLDAAFVVAPVERAYPLKAGVEVIGVHGIAEALATL</sequence>
<dbReference type="PANTHER" id="PTHR43566:SF2">
    <property type="entry name" value="DUF4143 DOMAIN-CONTAINING PROTEIN"/>
    <property type="match status" value="1"/>
</dbReference>
<evidence type="ECO:0000313" key="2">
    <source>
        <dbReference type="EMBL" id="MFG6442860.1"/>
    </source>
</evidence>
<evidence type="ECO:0000313" key="3">
    <source>
        <dbReference type="Proteomes" id="UP001606301"/>
    </source>
</evidence>
<dbReference type="InterPro" id="IPR025420">
    <property type="entry name" value="DUF4143"/>
</dbReference>
<proteinExistence type="predicted"/>
<dbReference type="EMBL" id="JBIGHW010000013">
    <property type="protein sequence ID" value="MFG6442860.1"/>
    <property type="molecule type" value="Genomic_DNA"/>
</dbReference>
<dbReference type="CDD" id="cd00009">
    <property type="entry name" value="AAA"/>
    <property type="match status" value="1"/>
</dbReference>